<dbReference type="Proteomes" id="UP000823775">
    <property type="component" value="Unassembled WGS sequence"/>
</dbReference>
<comment type="caution">
    <text evidence="1">The sequence shown here is derived from an EMBL/GenBank/DDBJ whole genome shotgun (WGS) entry which is preliminary data.</text>
</comment>
<dbReference type="EMBL" id="JACEIK010000242">
    <property type="protein sequence ID" value="MCD7453187.1"/>
    <property type="molecule type" value="Genomic_DNA"/>
</dbReference>
<evidence type="ECO:0000313" key="2">
    <source>
        <dbReference type="Proteomes" id="UP000823775"/>
    </source>
</evidence>
<organism evidence="1 2">
    <name type="scientific">Datura stramonium</name>
    <name type="common">Jimsonweed</name>
    <name type="synonym">Common thornapple</name>
    <dbReference type="NCBI Taxonomy" id="4076"/>
    <lineage>
        <taxon>Eukaryota</taxon>
        <taxon>Viridiplantae</taxon>
        <taxon>Streptophyta</taxon>
        <taxon>Embryophyta</taxon>
        <taxon>Tracheophyta</taxon>
        <taxon>Spermatophyta</taxon>
        <taxon>Magnoliopsida</taxon>
        <taxon>eudicotyledons</taxon>
        <taxon>Gunneridae</taxon>
        <taxon>Pentapetalae</taxon>
        <taxon>asterids</taxon>
        <taxon>lamiids</taxon>
        <taxon>Solanales</taxon>
        <taxon>Solanaceae</taxon>
        <taxon>Solanoideae</taxon>
        <taxon>Datureae</taxon>
        <taxon>Datura</taxon>
    </lineage>
</organism>
<proteinExistence type="predicted"/>
<name>A0ABS8S2Y6_DATST</name>
<reference evidence="1 2" key="1">
    <citation type="journal article" date="2021" name="BMC Genomics">
        <title>Datura genome reveals duplications of psychoactive alkaloid biosynthetic genes and high mutation rate following tissue culture.</title>
        <authorList>
            <person name="Rajewski A."/>
            <person name="Carter-House D."/>
            <person name="Stajich J."/>
            <person name="Litt A."/>
        </authorList>
    </citation>
    <scope>NUCLEOTIDE SEQUENCE [LARGE SCALE GENOMIC DNA]</scope>
    <source>
        <strain evidence="1">AR-01</strain>
    </source>
</reference>
<sequence length="164" mass="18194">MEEGCYWANLDIIHDRGWTDSFVSLATEHLLRTPFPSSGTRSVSDCKVCLSPRLPVGPIPLSPLGIESSVTDHGLLSCSPTLLVSRTGPVFGRDFSFYEVKRKNIEGSNHSTGRIKRLMLTVVAWEENLEESNFDPLRRKPRGFDSPGPGIAWLFSVGENADYP</sequence>
<evidence type="ECO:0000313" key="1">
    <source>
        <dbReference type="EMBL" id="MCD7453187.1"/>
    </source>
</evidence>
<protein>
    <submittedName>
        <fullName evidence="1">Uncharacterized protein</fullName>
    </submittedName>
</protein>
<gene>
    <name evidence="1" type="ORF">HAX54_019992</name>
</gene>
<accession>A0ABS8S2Y6</accession>
<keyword evidence="2" id="KW-1185">Reference proteome</keyword>